<keyword evidence="1" id="KW-0472">Membrane</keyword>
<evidence type="ECO:0000313" key="3">
    <source>
        <dbReference type="Proteomes" id="UP000307440"/>
    </source>
</evidence>
<accession>A0A5C3KDU0</accession>
<dbReference type="OrthoDB" id="2952748at2759"/>
<dbReference type="Proteomes" id="UP000307440">
    <property type="component" value="Unassembled WGS sequence"/>
</dbReference>
<gene>
    <name evidence="2" type="ORF">FA15DRAFT_603630</name>
</gene>
<feature type="transmembrane region" description="Helical" evidence="1">
    <location>
        <begin position="97"/>
        <end position="117"/>
    </location>
</feature>
<keyword evidence="1" id="KW-0812">Transmembrane</keyword>
<dbReference type="AlphaFoldDB" id="A0A5C3KDU0"/>
<reference evidence="2 3" key="1">
    <citation type="journal article" date="2019" name="Nat. Ecol. Evol.">
        <title>Megaphylogeny resolves global patterns of mushroom evolution.</title>
        <authorList>
            <person name="Varga T."/>
            <person name="Krizsan K."/>
            <person name="Foldi C."/>
            <person name="Dima B."/>
            <person name="Sanchez-Garcia M."/>
            <person name="Sanchez-Ramirez S."/>
            <person name="Szollosi G.J."/>
            <person name="Szarkandi J.G."/>
            <person name="Papp V."/>
            <person name="Albert L."/>
            <person name="Andreopoulos W."/>
            <person name="Angelini C."/>
            <person name="Antonin V."/>
            <person name="Barry K.W."/>
            <person name="Bougher N.L."/>
            <person name="Buchanan P."/>
            <person name="Buyck B."/>
            <person name="Bense V."/>
            <person name="Catcheside P."/>
            <person name="Chovatia M."/>
            <person name="Cooper J."/>
            <person name="Damon W."/>
            <person name="Desjardin D."/>
            <person name="Finy P."/>
            <person name="Geml J."/>
            <person name="Haridas S."/>
            <person name="Hughes K."/>
            <person name="Justo A."/>
            <person name="Karasinski D."/>
            <person name="Kautmanova I."/>
            <person name="Kiss B."/>
            <person name="Kocsube S."/>
            <person name="Kotiranta H."/>
            <person name="LaButti K.M."/>
            <person name="Lechner B.E."/>
            <person name="Liimatainen K."/>
            <person name="Lipzen A."/>
            <person name="Lukacs Z."/>
            <person name="Mihaltcheva S."/>
            <person name="Morgado L.N."/>
            <person name="Niskanen T."/>
            <person name="Noordeloos M.E."/>
            <person name="Ohm R.A."/>
            <person name="Ortiz-Santana B."/>
            <person name="Ovrebo C."/>
            <person name="Racz N."/>
            <person name="Riley R."/>
            <person name="Savchenko A."/>
            <person name="Shiryaev A."/>
            <person name="Soop K."/>
            <person name="Spirin V."/>
            <person name="Szebenyi C."/>
            <person name="Tomsovsky M."/>
            <person name="Tulloss R.E."/>
            <person name="Uehling J."/>
            <person name="Grigoriev I.V."/>
            <person name="Vagvolgyi C."/>
            <person name="Papp T."/>
            <person name="Martin F.M."/>
            <person name="Miettinen O."/>
            <person name="Hibbett D.S."/>
            <person name="Nagy L.G."/>
        </authorList>
    </citation>
    <scope>NUCLEOTIDE SEQUENCE [LARGE SCALE GENOMIC DNA]</scope>
    <source>
        <strain evidence="2 3">CBS 121175</strain>
    </source>
</reference>
<protein>
    <submittedName>
        <fullName evidence="2">Uncharacterized protein</fullName>
    </submittedName>
</protein>
<proteinExistence type="predicted"/>
<dbReference type="EMBL" id="ML210418">
    <property type="protein sequence ID" value="TFK18249.1"/>
    <property type="molecule type" value="Genomic_DNA"/>
</dbReference>
<sequence>MEHRLRNWIELNRPDIQDAAVCALKLHEKPDNVLTHLLLITLTPSFKPREKSVDPRRAFTIQLLQPALISKQVPRDRGNVEGIAALMTKSNEWRKKGYVGLVIMMIMVTEPLTMAHISPFGLQDVKDVPYDPEWKANLTRKTSALPEWILPMSCDADEAL</sequence>
<name>A0A5C3KDU0_COPMA</name>
<organism evidence="2 3">
    <name type="scientific">Coprinopsis marcescibilis</name>
    <name type="common">Agaric fungus</name>
    <name type="synonym">Psathyrella marcescibilis</name>
    <dbReference type="NCBI Taxonomy" id="230819"/>
    <lineage>
        <taxon>Eukaryota</taxon>
        <taxon>Fungi</taxon>
        <taxon>Dikarya</taxon>
        <taxon>Basidiomycota</taxon>
        <taxon>Agaricomycotina</taxon>
        <taxon>Agaricomycetes</taxon>
        <taxon>Agaricomycetidae</taxon>
        <taxon>Agaricales</taxon>
        <taxon>Agaricineae</taxon>
        <taxon>Psathyrellaceae</taxon>
        <taxon>Coprinopsis</taxon>
    </lineage>
</organism>
<evidence type="ECO:0000313" key="2">
    <source>
        <dbReference type="EMBL" id="TFK18249.1"/>
    </source>
</evidence>
<evidence type="ECO:0000256" key="1">
    <source>
        <dbReference type="SAM" id="Phobius"/>
    </source>
</evidence>
<keyword evidence="3" id="KW-1185">Reference proteome</keyword>
<keyword evidence="1" id="KW-1133">Transmembrane helix</keyword>